<dbReference type="InterPro" id="IPR047589">
    <property type="entry name" value="DUF11_rpt"/>
</dbReference>
<evidence type="ECO:0000313" key="6">
    <source>
        <dbReference type="Proteomes" id="UP001302120"/>
    </source>
</evidence>
<name>A0ABU5UA44_9CYAN</name>
<dbReference type="Pfam" id="PF17210">
    <property type="entry name" value="SdrD_B"/>
    <property type="match status" value="1"/>
</dbReference>
<dbReference type="Proteomes" id="UP001302120">
    <property type="component" value="Unassembled WGS sequence"/>
</dbReference>
<comment type="caution">
    <text evidence="5">The sequence shown here is derived from an EMBL/GenBank/DDBJ whole genome shotgun (WGS) entry which is preliminary data.</text>
</comment>
<reference evidence="5 6" key="1">
    <citation type="submission" date="2023-12" db="EMBL/GenBank/DDBJ databases">
        <title>Baltic Sea Cyanobacteria.</title>
        <authorList>
            <person name="Delbaje E."/>
            <person name="Fewer D.P."/>
            <person name="Shishido T.K."/>
        </authorList>
    </citation>
    <scope>NUCLEOTIDE SEQUENCE [LARGE SCALE GENOMIC DNA]</scope>
    <source>
        <strain evidence="5 6">UHCC-0300</strain>
    </source>
</reference>
<dbReference type="EMBL" id="JAYGHG010000003">
    <property type="protein sequence ID" value="MEA5580399.1"/>
    <property type="molecule type" value="Genomic_DNA"/>
</dbReference>
<dbReference type="Gene3D" id="2.60.40.10">
    <property type="entry name" value="Immunoglobulins"/>
    <property type="match status" value="1"/>
</dbReference>
<evidence type="ECO:0000313" key="5">
    <source>
        <dbReference type="EMBL" id="MEA5580399.1"/>
    </source>
</evidence>
<comment type="subcellular location">
    <subcellularLocation>
        <location evidence="1">Secreted</location>
    </subcellularLocation>
</comment>
<evidence type="ECO:0000256" key="1">
    <source>
        <dbReference type="ARBA" id="ARBA00004613"/>
    </source>
</evidence>
<dbReference type="SUPFAM" id="SSF117074">
    <property type="entry name" value="Hypothetical protein PA1324"/>
    <property type="match status" value="1"/>
</dbReference>
<accession>A0ABU5UA44</accession>
<evidence type="ECO:0000256" key="3">
    <source>
        <dbReference type="ARBA" id="ARBA00022729"/>
    </source>
</evidence>
<protein>
    <submittedName>
        <fullName evidence="5">SdrD B-like domain-containing protein</fullName>
    </submittedName>
</protein>
<keyword evidence="6" id="KW-1185">Reference proteome</keyword>
<sequence>MNNKYFGTVKQLKHNRETTRKNPLKTPTLRASASLREISLGIASAIALLTPTPVAAQVGVTSLTATYESATPTNYSTQVGNPCSTGNYPTGCNSNIDLEFGVGATNDLRLSAFQLGGNIYSLILVADKLQFRRVDNAFSTGERQLIFFESNNNTQMRSSYTNTMEEALLGTIINKGVDNGFSNENSVATNNIERVDYIVSEGISIPVASAADIGFLILERGGNDPFNIAAITALDASGNPSAYGTLTNVPASTWGGTGFNINSAVMRREENESAFRPSHLVGSQEISSIYISIDDLTDFDGQVIYGYSVFPNDINSIINPDLVNLTNFPTDTSGASGEGGLDLMTGGAIFMLDTLSTISGNLYQDQNQDNTFNNGEPTLPPDVTLQLIDSSNNVVATANTNANGAYIFLGVGSGNYTIQVDTNDPNIPTGDALSTPNNLAVTVAGNPITDQNFGFNPALANNPNIVLVKRITAINSTQYTDLIDGVDDINSPNYVPTAFAPDDNNPNWPANYLQGLLNGGNIFSGDELEYTIYFLSVGDTTALNVLMCDRLPPNTTFIPDAFGQSPDTGILLSYDGNSTPFTGIQDGDNGQYFPVGIEPTGVYPNINCGGPNINGAVVVNLGNVPNSISQGDPTTSYGFVRFRVRVN</sequence>
<dbReference type="InterPro" id="IPR013783">
    <property type="entry name" value="Ig-like_fold"/>
</dbReference>
<evidence type="ECO:0000256" key="2">
    <source>
        <dbReference type="ARBA" id="ARBA00022525"/>
    </source>
</evidence>
<dbReference type="InterPro" id="IPR033764">
    <property type="entry name" value="Sdr_B"/>
</dbReference>
<evidence type="ECO:0000259" key="4">
    <source>
        <dbReference type="Pfam" id="PF17210"/>
    </source>
</evidence>
<feature type="domain" description="SD-repeat containing protein B" evidence="4">
    <location>
        <begin position="361"/>
        <end position="429"/>
    </location>
</feature>
<organism evidence="5 6">
    <name type="scientific">Nodularia harveyana UHCC-0300</name>
    <dbReference type="NCBI Taxonomy" id="2974287"/>
    <lineage>
        <taxon>Bacteria</taxon>
        <taxon>Bacillati</taxon>
        <taxon>Cyanobacteriota</taxon>
        <taxon>Cyanophyceae</taxon>
        <taxon>Nostocales</taxon>
        <taxon>Nodulariaceae</taxon>
        <taxon>Nodularia</taxon>
    </lineage>
</organism>
<dbReference type="NCBIfam" id="TIGR01451">
    <property type="entry name" value="B_ant_repeat"/>
    <property type="match status" value="1"/>
</dbReference>
<keyword evidence="3" id="KW-0732">Signal</keyword>
<dbReference type="RefSeq" id="WP_323194741.1">
    <property type="nucleotide sequence ID" value="NZ_JAYGHG010000003.1"/>
</dbReference>
<keyword evidence="2" id="KW-0964">Secreted</keyword>
<gene>
    <name evidence="5" type="ORF">VB620_03470</name>
</gene>
<proteinExistence type="predicted"/>